<gene>
    <name evidence="1" type="ORF">ACFONA_04980</name>
</gene>
<dbReference type="EMBL" id="JBHRXP010000002">
    <property type="protein sequence ID" value="MFC3579512.1"/>
    <property type="molecule type" value="Genomic_DNA"/>
</dbReference>
<organism evidence="1 2">
    <name type="scientific">Sphingomonas hylomeconis</name>
    <dbReference type="NCBI Taxonomy" id="1395958"/>
    <lineage>
        <taxon>Bacteria</taxon>
        <taxon>Pseudomonadati</taxon>
        <taxon>Pseudomonadota</taxon>
        <taxon>Alphaproteobacteria</taxon>
        <taxon>Sphingomonadales</taxon>
        <taxon>Sphingomonadaceae</taxon>
        <taxon>Sphingomonas</taxon>
    </lineage>
</organism>
<name>A0ABV7SRE4_9SPHN</name>
<proteinExistence type="predicted"/>
<reference evidence="2" key="1">
    <citation type="journal article" date="2019" name="Int. J. Syst. Evol. Microbiol.">
        <title>The Global Catalogue of Microorganisms (GCM) 10K type strain sequencing project: providing services to taxonomists for standard genome sequencing and annotation.</title>
        <authorList>
            <consortium name="The Broad Institute Genomics Platform"/>
            <consortium name="The Broad Institute Genome Sequencing Center for Infectious Disease"/>
            <person name="Wu L."/>
            <person name="Ma J."/>
        </authorList>
    </citation>
    <scope>NUCLEOTIDE SEQUENCE [LARGE SCALE GENOMIC DNA]</scope>
    <source>
        <strain evidence="2">KCTC 42739</strain>
    </source>
</reference>
<keyword evidence="2" id="KW-1185">Reference proteome</keyword>
<sequence>MIQQDDFALLAMALLRIRRARARNLPADLFSEPAWDLLLELFVADAQGSRITGGEVSSRNGIHDSVMSKWLRHMTKIGLLIGDGTGNLNDLLTLSAKGLAAMENTLSETLTAAGAVTSAD</sequence>
<dbReference type="RefSeq" id="WP_261295524.1">
    <property type="nucleotide sequence ID" value="NZ_JANQBK010000017.1"/>
</dbReference>
<protein>
    <recommendedName>
        <fullName evidence="3">MarR family transcriptional regulator</fullName>
    </recommendedName>
</protein>
<dbReference type="Gene3D" id="1.10.10.10">
    <property type="entry name" value="Winged helix-like DNA-binding domain superfamily/Winged helix DNA-binding domain"/>
    <property type="match status" value="1"/>
</dbReference>
<evidence type="ECO:0000313" key="1">
    <source>
        <dbReference type="EMBL" id="MFC3579512.1"/>
    </source>
</evidence>
<accession>A0ABV7SRE4</accession>
<evidence type="ECO:0008006" key="3">
    <source>
        <dbReference type="Google" id="ProtNLM"/>
    </source>
</evidence>
<dbReference type="Proteomes" id="UP001595713">
    <property type="component" value="Unassembled WGS sequence"/>
</dbReference>
<comment type="caution">
    <text evidence="1">The sequence shown here is derived from an EMBL/GenBank/DDBJ whole genome shotgun (WGS) entry which is preliminary data.</text>
</comment>
<dbReference type="InterPro" id="IPR036388">
    <property type="entry name" value="WH-like_DNA-bd_sf"/>
</dbReference>
<evidence type="ECO:0000313" key="2">
    <source>
        <dbReference type="Proteomes" id="UP001595713"/>
    </source>
</evidence>